<dbReference type="GO" id="GO:0006952">
    <property type="term" value="P:defense response"/>
    <property type="evidence" value="ECO:0007669"/>
    <property type="project" value="InterPro"/>
</dbReference>
<accession>A0A218VRJ0</accession>
<feature type="domain" description="C2" evidence="1">
    <location>
        <begin position="1"/>
        <end position="111"/>
    </location>
</feature>
<dbReference type="Pfam" id="PF00168">
    <property type="entry name" value="C2"/>
    <property type="match status" value="1"/>
</dbReference>
<dbReference type="InterPro" id="IPR035892">
    <property type="entry name" value="C2_domain_sf"/>
</dbReference>
<comment type="caution">
    <text evidence="2">The sequence shown here is derived from an EMBL/GenBank/DDBJ whole genome shotgun (WGS) entry which is preliminary data.</text>
</comment>
<dbReference type="SMART" id="SM00239">
    <property type="entry name" value="C2"/>
    <property type="match status" value="1"/>
</dbReference>
<evidence type="ECO:0000313" key="2">
    <source>
        <dbReference type="EMBL" id="OWM62929.1"/>
    </source>
</evidence>
<evidence type="ECO:0000313" key="3">
    <source>
        <dbReference type="Proteomes" id="UP000197138"/>
    </source>
</evidence>
<dbReference type="InterPro" id="IPR000008">
    <property type="entry name" value="C2_dom"/>
</dbReference>
<sequence length="290" mass="30493">MEFRPLDVTVLSAKGLKDVNLMTKMDVYAVVSISGDPRTAQKTPVDKDCGSSPKWHFPMKFTLDDAAAHANRLTLVFKIMSDRSLGDREVGSVHVPVKELLDAASVVDGKKSDDVAPPPALENVMSYCVRTPKGKPKGTLEFSYRFGEKYTVAAPPPPTTAKGADEPVMAYPAMAHPGSSSAGAAYPPPGGYPRYPPPGGYPQYPPAGGYPAYPPQVGYGYPNQHPHGAQGYGYPPVQQVKPPKKSGGGKFGLGLAGGLLGGLLIGDMIGDAAEMSAYDAGGFDDGGFDF</sequence>
<protein>
    <recommendedName>
        <fullName evidence="1">C2 domain-containing protein</fullName>
    </recommendedName>
</protein>
<proteinExistence type="predicted"/>
<name>A0A218VRJ0_PUNGR</name>
<dbReference type="CDD" id="cd04051">
    <property type="entry name" value="C2_SRC2_like"/>
    <property type="match status" value="1"/>
</dbReference>
<evidence type="ECO:0000259" key="1">
    <source>
        <dbReference type="PROSITE" id="PS50004"/>
    </source>
</evidence>
<dbReference type="AlphaFoldDB" id="A0A218VRJ0"/>
<dbReference type="SUPFAM" id="SSF49562">
    <property type="entry name" value="C2 domain (Calcium/lipid-binding domain, CaLB)"/>
    <property type="match status" value="1"/>
</dbReference>
<dbReference type="PANTHER" id="PTHR32246">
    <property type="entry name" value="INGRESSION PROTEIN FIC1"/>
    <property type="match status" value="1"/>
</dbReference>
<dbReference type="PROSITE" id="PS50004">
    <property type="entry name" value="C2"/>
    <property type="match status" value="1"/>
</dbReference>
<dbReference type="PANTHER" id="PTHR32246:SF163">
    <property type="entry name" value="PROTEIN SRC2-LIKE"/>
    <property type="match status" value="1"/>
</dbReference>
<dbReference type="InterPro" id="IPR044750">
    <property type="entry name" value="C2_SRC2/BAP"/>
</dbReference>
<gene>
    <name evidence="2" type="ORF">CDL15_Pgr020223</name>
</gene>
<reference evidence="3" key="1">
    <citation type="journal article" date="2017" name="Plant J.">
        <title>The pomegranate (Punica granatum L.) genome and the genomics of punicalagin biosynthesis.</title>
        <authorList>
            <person name="Qin G."/>
            <person name="Xu C."/>
            <person name="Ming R."/>
            <person name="Tang H."/>
            <person name="Guyot R."/>
            <person name="Kramer E.M."/>
            <person name="Hu Y."/>
            <person name="Yi X."/>
            <person name="Qi Y."/>
            <person name="Xu X."/>
            <person name="Gao Z."/>
            <person name="Pan H."/>
            <person name="Jian J."/>
            <person name="Tian Y."/>
            <person name="Yue Z."/>
            <person name="Xu Y."/>
        </authorList>
    </citation>
    <scope>NUCLEOTIDE SEQUENCE [LARGE SCALE GENOMIC DNA]</scope>
    <source>
        <strain evidence="3">cv. Dabenzi</strain>
    </source>
</reference>
<organism evidence="2 3">
    <name type="scientific">Punica granatum</name>
    <name type="common">Pomegranate</name>
    <dbReference type="NCBI Taxonomy" id="22663"/>
    <lineage>
        <taxon>Eukaryota</taxon>
        <taxon>Viridiplantae</taxon>
        <taxon>Streptophyta</taxon>
        <taxon>Embryophyta</taxon>
        <taxon>Tracheophyta</taxon>
        <taxon>Spermatophyta</taxon>
        <taxon>Magnoliopsida</taxon>
        <taxon>eudicotyledons</taxon>
        <taxon>Gunneridae</taxon>
        <taxon>Pentapetalae</taxon>
        <taxon>rosids</taxon>
        <taxon>malvids</taxon>
        <taxon>Myrtales</taxon>
        <taxon>Lythraceae</taxon>
        <taxon>Punica</taxon>
    </lineage>
</organism>
<dbReference type="Gene3D" id="2.60.40.150">
    <property type="entry name" value="C2 domain"/>
    <property type="match status" value="1"/>
</dbReference>
<dbReference type="EMBL" id="MTKT01006319">
    <property type="protein sequence ID" value="OWM62929.1"/>
    <property type="molecule type" value="Genomic_DNA"/>
</dbReference>
<dbReference type="Proteomes" id="UP000197138">
    <property type="component" value="Unassembled WGS sequence"/>
</dbReference>